<feature type="transmembrane region" description="Helical" evidence="4">
    <location>
        <begin position="341"/>
        <end position="360"/>
    </location>
</feature>
<dbReference type="PROSITE" id="PS51334">
    <property type="entry name" value="PRONE"/>
    <property type="match status" value="1"/>
</dbReference>
<dbReference type="Gene3D" id="1.20.58.2010">
    <property type="entry name" value="PRONE domain, subdomain 1"/>
    <property type="match status" value="1"/>
</dbReference>
<dbReference type="GO" id="GO:0005085">
    <property type="term" value="F:guanyl-nucleotide exchange factor activity"/>
    <property type="evidence" value="ECO:0007669"/>
    <property type="project" value="UniProtKB-UniRule"/>
</dbReference>
<dbReference type="FunFam" id="1.20.58.2010:FF:000003">
    <property type="entry name" value="Rop guanine nucleotide exchange factor 14"/>
    <property type="match status" value="1"/>
</dbReference>
<evidence type="ECO:0000256" key="3">
    <source>
        <dbReference type="SAM" id="MobiDB-lite"/>
    </source>
</evidence>
<reference evidence="8" key="4">
    <citation type="journal article" date="2017" name="Plant J.">
        <title>Araport11: a complete reannotation of the Arabidopsis thaliana reference genome.</title>
        <authorList>
            <person name="Cheng C.Y."/>
            <person name="Krishnakumar V."/>
            <person name="Chan A.P."/>
            <person name="Thibaud-Nissen F."/>
            <person name="Schobel S."/>
            <person name="Town C.D."/>
        </authorList>
    </citation>
    <scope>GENOME REANNOTATION</scope>
    <source>
        <strain evidence="8">cv. Columbia</strain>
    </source>
</reference>
<evidence type="ECO:0000313" key="7">
    <source>
        <dbReference type="EMBL" id="ANM59535.1"/>
    </source>
</evidence>
<name>A0A1P8ASC5_ARATH</name>
<keyword evidence="8" id="KW-1185">Reference proteome</keyword>
<evidence type="ECO:0000256" key="2">
    <source>
        <dbReference type="PROSITE-ProRule" id="PRU00663"/>
    </source>
</evidence>
<reference evidence="7" key="3">
    <citation type="submission" date="2016-05" db="EMBL/GenBank/DDBJ databases">
        <authorList>
            <person name="Krishnakumar V."/>
            <person name="Cheng C.-Y."/>
            <person name="Chan A.P."/>
            <person name="Schobel S."/>
            <person name="Kim M."/>
            <person name="Ferlanti E.S."/>
            <person name="Belyaeva I."/>
            <person name="Rosen B.D."/>
            <person name="Micklem G."/>
            <person name="Miller J.R."/>
            <person name="Vaughn M."/>
            <person name="Town C.D."/>
        </authorList>
    </citation>
    <scope>NUCLEOTIDE SEQUENCE</scope>
</reference>
<feature type="domain" description="PRONE" evidence="5">
    <location>
        <begin position="107"/>
        <end position="372"/>
    </location>
</feature>
<dbReference type="EMBL" id="CP002684">
    <property type="protein sequence ID" value="ANM59535.1"/>
    <property type="molecule type" value="Genomic_DNA"/>
</dbReference>
<dbReference type="EMBL" id="CP002684">
    <property type="protein sequence ID" value="ANM59536.1"/>
    <property type="molecule type" value="Genomic_DNA"/>
</dbReference>
<dbReference type="GeneID" id="839250"/>
<accession>A0A1P8ASC5</accession>
<dbReference type="Araport" id="AT1G01700"/>
<dbReference type="ExpressionAtlas" id="A0A1P8ASC5">
    <property type="expression patterns" value="baseline and differential"/>
</dbReference>
<evidence type="ECO:0000313" key="8">
    <source>
        <dbReference type="Proteomes" id="UP000006548"/>
    </source>
</evidence>
<dbReference type="InterPro" id="IPR005512">
    <property type="entry name" value="PRONE_dom"/>
</dbReference>
<evidence type="ECO:0000313" key="9">
    <source>
        <dbReference type="TAIR" id="AT1G01700"/>
    </source>
</evidence>
<evidence type="ECO:0000256" key="4">
    <source>
        <dbReference type="SAM" id="Phobius"/>
    </source>
</evidence>
<reference evidence="7" key="2">
    <citation type="submission" date="2011-02" db="EMBL/GenBank/DDBJ databases">
        <authorList>
            <consortium name="TAIR"/>
            <person name="Swarbreck D."/>
            <person name="Lamesch P."/>
            <person name="Wilks C."/>
            <person name="Huala E."/>
        </authorList>
    </citation>
    <scope>NUCLEOTIDE SEQUENCE</scope>
</reference>
<dbReference type="TAIR" id="AT1G01700">
    <property type="gene designation" value="ROPGEF2"/>
</dbReference>
<dbReference type="Pfam" id="PF03759">
    <property type="entry name" value="PRONE"/>
    <property type="match status" value="1"/>
</dbReference>
<dbReference type="RefSeq" id="NP_001321886.1">
    <property type="nucleotide sequence ID" value="NM_001331294.1"/>
</dbReference>
<organism evidence="7 8">
    <name type="scientific">Arabidopsis thaliana</name>
    <name type="common">Mouse-ear cress</name>
    <dbReference type="NCBI Taxonomy" id="3702"/>
    <lineage>
        <taxon>Eukaryota</taxon>
        <taxon>Viridiplantae</taxon>
        <taxon>Streptophyta</taxon>
        <taxon>Embryophyta</taxon>
        <taxon>Tracheophyta</taxon>
        <taxon>Spermatophyta</taxon>
        <taxon>Magnoliopsida</taxon>
        <taxon>eudicotyledons</taxon>
        <taxon>Gunneridae</taxon>
        <taxon>Pentapetalae</taxon>
        <taxon>rosids</taxon>
        <taxon>malvids</taxon>
        <taxon>Brassicales</taxon>
        <taxon>Brassicaceae</taxon>
        <taxon>Camelineae</taxon>
        <taxon>Arabidopsis</taxon>
    </lineage>
</organism>
<keyword evidence="4" id="KW-1133">Transmembrane helix</keyword>
<dbReference type="PANTHER" id="PTHR33101">
    <property type="entry name" value="ROP GUANINE NUCLEOTIDE EXCHANGE FACTOR 1"/>
    <property type="match status" value="1"/>
</dbReference>
<protein>
    <submittedName>
        <fullName evidence="7">RHO guanyl-nucleotide exchange factor 2</fullName>
    </submittedName>
</protein>
<sequence>MENLPNHEENDDVGYHQSPGPIDPNDHSASETPVYSTMSTDSFAYHRTCSETSGGGFSDQIDETSSFCTEASPSDWPVLTESNNSASSNFPTVFDLKHNQIETDEHLAVQEISEPELETMKERFSKLLLGEDMSGSGKGVCTAVTISNAITNLYATVFGQNLRLEPLEIEQKTTWKREMNCLLSVCDYIFEFIPKSQNLSNGATVEVMESRPRADIYINLPALRKLDSMLMEALDSFQKTEFWYAEEGSLSMKSTRSATGSFRKVIVQRKEEKWWLPIPLVPLQGLSEKARKQLKSKRESTNQIHKAAMAINSSILGEMDIPDSYMATLPKVTTLKMILKFWFSIFGVIFLLTILCICRAEKRAQEMQSIDT</sequence>
<dbReference type="RefSeq" id="NP_001321885.1">
    <property type="nucleotide sequence ID" value="NM_001331297.1"/>
</dbReference>
<evidence type="ECO:0000259" key="5">
    <source>
        <dbReference type="PROSITE" id="PS51334"/>
    </source>
</evidence>
<dbReference type="InterPro" id="IPR038937">
    <property type="entry name" value="RopGEF"/>
</dbReference>
<gene>
    <name evidence="7 9" type="primary">ROPGEF2</name>
    <name evidence="7" type="synonym">ATROPGEF2</name>
    <name evidence="7" type="synonym">KINASE PARTNER PROTEIN-LIKE</name>
    <name evidence="7" type="synonym">KPP-LIKE</name>
    <name evidence="6 7" type="ordered locus">At1g01700</name>
    <name evidence="7" type="ORF">T1N6.8</name>
    <name evidence="7" type="ORF">T1N6_8</name>
</gene>
<dbReference type="SMR" id="A0A1P8ASC5"/>
<evidence type="ECO:0000313" key="6">
    <source>
        <dbReference type="Araport" id="AT1G01700"/>
    </source>
</evidence>
<proteinExistence type="predicted"/>
<feature type="region of interest" description="Disordered" evidence="3">
    <location>
        <begin position="1"/>
        <end position="36"/>
    </location>
</feature>
<reference evidence="7 8" key="1">
    <citation type="journal article" date="2000" name="Nature">
        <title>Sequence and analysis of chromosome 1 of the plant Arabidopsis thaliana.</title>
        <authorList>
            <person name="Theologis A."/>
            <person name="Ecker J.R."/>
            <person name="Palm C.J."/>
            <person name="Federspiel N.A."/>
            <person name="Kaul S."/>
            <person name="White O."/>
            <person name="Alonso J."/>
            <person name="Altafi H."/>
            <person name="Araujo R."/>
            <person name="Bowman C.L."/>
            <person name="Brooks S.Y."/>
            <person name="Buehler E."/>
            <person name="Chan A."/>
            <person name="Chao Q."/>
            <person name="Chen H."/>
            <person name="Cheuk R.F."/>
            <person name="Chin C.W."/>
            <person name="Chung M.K."/>
            <person name="Conn L."/>
            <person name="Conway A.B."/>
            <person name="Conway A.R."/>
            <person name="Creasy T.H."/>
            <person name="Dewar K."/>
            <person name="Dunn P."/>
            <person name="Etgu P."/>
            <person name="Feldblyum T.V."/>
            <person name="Feng J."/>
            <person name="Fong B."/>
            <person name="Fujii C.Y."/>
            <person name="Gill J.E."/>
            <person name="Goldsmith A.D."/>
            <person name="Haas B."/>
            <person name="Hansen N.F."/>
            <person name="Hughes B."/>
            <person name="Huizar L."/>
            <person name="Hunter J.L."/>
            <person name="Jenkins J."/>
            <person name="Johnson-Hopson C."/>
            <person name="Khan S."/>
            <person name="Khaykin E."/>
            <person name="Kim C.J."/>
            <person name="Koo H.L."/>
            <person name="Kremenetskaia I."/>
            <person name="Kurtz D.B."/>
            <person name="Kwan A."/>
            <person name="Lam B."/>
            <person name="Langin-Hooper S."/>
            <person name="Lee A."/>
            <person name="Lee J.M."/>
            <person name="Lenz C.A."/>
            <person name="Li J.H."/>
            <person name="Li Y."/>
            <person name="Lin X."/>
            <person name="Liu S.X."/>
            <person name="Liu Z.A."/>
            <person name="Luros J.S."/>
            <person name="Maiti R."/>
            <person name="Marziali A."/>
            <person name="Militscher J."/>
            <person name="Miranda M."/>
            <person name="Nguyen M."/>
            <person name="Nierman W.C."/>
            <person name="Osborne B.I."/>
            <person name="Pai G."/>
            <person name="Peterson J."/>
            <person name="Pham P.K."/>
            <person name="Rizzo M."/>
            <person name="Rooney T."/>
            <person name="Rowley D."/>
            <person name="Sakano H."/>
            <person name="Salzberg S.L."/>
            <person name="Schwartz J.R."/>
            <person name="Shinn P."/>
            <person name="Southwick A.M."/>
            <person name="Sun H."/>
            <person name="Tallon L.J."/>
            <person name="Tambunga G."/>
            <person name="Toriumi M.J."/>
            <person name="Town C.D."/>
            <person name="Utterback T."/>
            <person name="Van Aken S."/>
            <person name="Vaysberg M."/>
            <person name="Vysotskaia V.S."/>
            <person name="Walker M."/>
            <person name="Wu D."/>
            <person name="Yu G."/>
            <person name="Fraser C.M."/>
            <person name="Venter J.C."/>
            <person name="Davis R.W."/>
        </authorList>
    </citation>
    <scope>NUCLEOTIDE SEQUENCE [LARGE SCALE GENOMIC DNA]</scope>
    <source>
        <strain evidence="8">cv. Columbia</strain>
    </source>
</reference>
<keyword evidence="4" id="KW-0812">Transmembrane</keyword>
<dbReference type="Proteomes" id="UP000006548">
    <property type="component" value="Chromosome 1"/>
</dbReference>
<dbReference type="PANTHER" id="PTHR33101:SF47">
    <property type="entry name" value="ROP GUANINE NUCLEOTIDE EXCHANGE FACTOR 2-RELATED"/>
    <property type="match status" value="1"/>
</dbReference>
<keyword evidence="4" id="KW-0472">Membrane</keyword>
<dbReference type="AlphaFoldDB" id="A0A1P8ASC5"/>
<evidence type="ECO:0000256" key="1">
    <source>
        <dbReference type="ARBA" id="ARBA00022658"/>
    </source>
</evidence>
<keyword evidence="1 2" id="KW-0344">Guanine-nucleotide releasing factor</keyword>